<proteinExistence type="predicted"/>
<reference evidence="4" key="2">
    <citation type="journal article" date="2023" name="IMA Fungus">
        <title>Comparative genomic study of the Penicillium genus elucidates a diverse pangenome and 15 lateral gene transfer events.</title>
        <authorList>
            <person name="Petersen C."/>
            <person name="Sorensen T."/>
            <person name="Nielsen M.R."/>
            <person name="Sondergaard T.E."/>
            <person name="Sorensen J.L."/>
            <person name="Fitzpatrick D.A."/>
            <person name="Frisvad J.C."/>
            <person name="Nielsen K.L."/>
        </authorList>
    </citation>
    <scope>NUCLEOTIDE SEQUENCE</scope>
    <source>
        <strain evidence="4">IBT 35675</strain>
    </source>
</reference>
<organism evidence="4 5">
    <name type="scientific">Penicillium brevicompactum</name>
    <dbReference type="NCBI Taxonomy" id="5074"/>
    <lineage>
        <taxon>Eukaryota</taxon>
        <taxon>Fungi</taxon>
        <taxon>Dikarya</taxon>
        <taxon>Ascomycota</taxon>
        <taxon>Pezizomycotina</taxon>
        <taxon>Eurotiomycetes</taxon>
        <taxon>Eurotiomycetidae</taxon>
        <taxon>Eurotiales</taxon>
        <taxon>Aspergillaceae</taxon>
        <taxon>Penicillium</taxon>
    </lineage>
</organism>
<evidence type="ECO:0000313" key="5">
    <source>
        <dbReference type="Proteomes" id="UP001148299"/>
    </source>
</evidence>
<dbReference type="GO" id="GO:0003677">
    <property type="term" value="F:DNA binding"/>
    <property type="evidence" value="ECO:0007669"/>
    <property type="project" value="UniProtKB-UniRule"/>
</dbReference>
<dbReference type="InterPro" id="IPR036910">
    <property type="entry name" value="HMG_box_dom_sf"/>
</dbReference>
<protein>
    <recommendedName>
        <fullName evidence="3">HMG box domain-containing protein</fullName>
    </recommendedName>
</protein>
<feature type="compositionally biased region" description="Basic residues" evidence="2">
    <location>
        <begin position="80"/>
        <end position="91"/>
    </location>
</feature>
<feature type="region of interest" description="Disordered" evidence="2">
    <location>
        <begin position="64"/>
        <end position="108"/>
    </location>
</feature>
<feature type="domain" description="HMG box" evidence="3">
    <location>
        <begin position="222"/>
        <end position="290"/>
    </location>
</feature>
<dbReference type="SUPFAM" id="SSF47095">
    <property type="entry name" value="HMG-box"/>
    <property type="match status" value="1"/>
</dbReference>
<feature type="compositionally biased region" description="Basic and acidic residues" evidence="2">
    <location>
        <begin position="70"/>
        <end position="79"/>
    </location>
</feature>
<reference evidence="4" key="1">
    <citation type="submission" date="2022-12" db="EMBL/GenBank/DDBJ databases">
        <authorList>
            <person name="Petersen C."/>
        </authorList>
    </citation>
    <scope>NUCLEOTIDE SEQUENCE</scope>
    <source>
        <strain evidence="4">IBT 35675</strain>
    </source>
</reference>
<dbReference type="EMBL" id="JAPZBR010000001">
    <property type="protein sequence ID" value="KAJ5366567.1"/>
    <property type="molecule type" value="Genomic_DNA"/>
</dbReference>
<sequence length="307" mass="34840">MFTQKVTRGSTLLLQRGAGAGLRPAAMTSLQNQLRRLCLSSTSNPRPQLQSPLAVQFLTRSNSSAATATEKPKASDSKKASAKSKTKKKKKPLTELQQKAKESKAHRARLQNLKTVALTPPKVLPDIFYTLAMQVKAPEVAAERDPKTRFQKLSEIVDNLGSYEKQQITEQAAQNRITNKTAYEEFIKSHTPLEILKANMARKTISQLGNDRRRLLKDDRQLKRPMNAYLKYVQSQFEANDFPSHVTTRPEQVRYIAEQWKSLPSSKKDELEKEYAVVREEYFREYERVYGVPCPAVVRQGNAKSTS</sequence>
<accession>A0A9W9V2M9</accession>
<dbReference type="OrthoDB" id="1919336at2759"/>
<dbReference type="CDD" id="cd00084">
    <property type="entry name" value="HMG-box_SF"/>
    <property type="match status" value="1"/>
</dbReference>
<keyword evidence="1" id="KW-0238">DNA-binding</keyword>
<keyword evidence="1" id="KW-0539">Nucleus</keyword>
<dbReference type="InterPro" id="IPR009071">
    <property type="entry name" value="HMG_box_dom"/>
</dbReference>
<keyword evidence="5" id="KW-1185">Reference proteome</keyword>
<evidence type="ECO:0000313" key="4">
    <source>
        <dbReference type="EMBL" id="KAJ5366567.1"/>
    </source>
</evidence>
<evidence type="ECO:0000259" key="3">
    <source>
        <dbReference type="PROSITE" id="PS50118"/>
    </source>
</evidence>
<gene>
    <name evidence="4" type="ORF">N7541_000508</name>
</gene>
<dbReference type="AlphaFoldDB" id="A0A9W9V2M9"/>
<dbReference type="GO" id="GO:0005634">
    <property type="term" value="C:nucleus"/>
    <property type="evidence" value="ECO:0007669"/>
    <property type="project" value="UniProtKB-UniRule"/>
</dbReference>
<comment type="caution">
    <text evidence="4">The sequence shown here is derived from an EMBL/GenBank/DDBJ whole genome shotgun (WGS) entry which is preliminary data.</text>
</comment>
<evidence type="ECO:0000256" key="2">
    <source>
        <dbReference type="SAM" id="MobiDB-lite"/>
    </source>
</evidence>
<dbReference type="Gene3D" id="1.10.30.10">
    <property type="entry name" value="High mobility group box domain"/>
    <property type="match status" value="1"/>
</dbReference>
<evidence type="ECO:0000256" key="1">
    <source>
        <dbReference type="PROSITE-ProRule" id="PRU00267"/>
    </source>
</evidence>
<dbReference type="Proteomes" id="UP001148299">
    <property type="component" value="Unassembled WGS sequence"/>
</dbReference>
<feature type="DNA-binding region" description="HMG box" evidence="1">
    <location>
        <begin position="222"/>
        <end position="290"/>
    </location>
</feature>
<dbReference type="PROSITE" id="PS50118">
    <property type="entry name" value="HMG_BOX_2"/>
    <property type="match status" value="1"/>
</dbReference>
<name>A0A9W9V2M9_PENBR</name>